<evidence type="ECO:0000259" key="9">
    <source>
        <dbReference type="Pfam" id="PF00324"/>
    </source>
</evidence>
<dbReference type="InterPro" id="IPR018491">
    <property type="entry name" value="SLC12_C"/>
</dbReference>
<keyword evidence="4" id="KW-0813">Transport</keyword>
<feature type="transmembrane region" description="Helical" evidence="8">
    <location>
        <begin position="517"/>
        <end position="537"/>
    </location>
</feature>
<feature type="transmembrane region" description="Helical" evidence="8">
    <location>
        <begin position="403"/>
        <end position="425"/>
    </location>
</feature>
<protein>
    <recommendedName>
        <fullName evidence="3">Solute carrier family 12 member 9</fullName>
    </recommendedName>
</protein>
<evidence type="ECO:0000256" key="8">
    <source>
        <dbReference type="SAM" id="Phobius"/>
    </source>
</evidence>
<dbReference type="EMBL" id="CAJOAZ010001648">
    <property type="protein sequence ID" value="CAF3840149.1"/>
    <property type="molecule type" value="Genomic_DNA"/>
</dbReference>
<feature type="transmembrane region" description="Helical" evidence="8">
    <location>
        <begin position="483"/>
        <end position="505"/>
    </location>
</feature>
<feature type="transmembrane region" description="Helical" evidence="8">
    <location>
        <begin position="458"/>
        <end position="477"/>
    </location>
</feature>
<dbReference type="Pfam" id="PF03522">
    <property type="entry name" value="SLC12"/>
    <property type="match status" value="2"/>
</dbReference>
<keyword evidence="5 8" id="KW-0812">Transmembrane</keyword>
<dbReference type="GO" id="GO:0016020">
    <property type="term" value="C:membrane"/>
    <property type="evidence" value="ECO:0007669"/>
    <property type="project" value="UniProtKB-SubCell"/>
</dbReference>
<feature type="transmembrane region" description="Helical" evidence="8">
    <location>
        <begin position="543"/>
        <end position="560"/>
    </location>
</feature>
<evidence type="ECO:0000256" key="3">
    <source>
        <dbReference type="ARBA" id="ARBA00019359"/>
    </source>
</evidence>
<dbReference type="GO" id="GO:0015379">
    <property type="term" value="F:potassium:chloride symporter activity"/>
    <property type="evidence" value="ECO:0007669"/>
    <property type="project" value="TreeGrafter"/>
</dbReference>
<evidence type="ECO:0000313" key="12">
    <source>
        <dbReference type="Proteomes" id="UP000663844"/>
    </source>
</evidence>
<dbReference type="AlphaFoldDB" id="A0A819DW81"/>
<sequence>INEFGHIRSVFYRTFLSLKNVSTNPNSMKRDQFSILNHHCSLYQPSDLSNDSLQQAETSLQTSSQSNNSLSYTIMTGANHNGMESASNNFKRTLQTIPGVFCPVALSMLAISIFMRIGFVLAHAGVLQTLLQLSLCFIILFCTLLSVCSLSTNGAIEFGGIYHMISRTLGPEFGGAIGVLFFFAQVIGNGQSVAALVEALVDSFGPGSKANIFHGTHWWRFIYGTLINILSLITCLFGSALFSMAAFSIFILVSFVYLMIVISFFIRGPHLVLIPKVNIYAYNTEQLLYNKTDFLYGHFTSFSLTTLNENMYANYTIDYTTGDTMNFVTVFGVLFSSIIGLLAGANRVEWGGLSNPNRSIPTGSISAIIYVFIIYIIETLLIAATTDRYTLLNNYLFLQEINIWQPFVTIGTIFAVFSACLSSLIGASRILEALSIDEIFGSLLRWIRIGTTNRGNPVAAVFLTFILVELTLLIGSLNKIARIVTIFFLLAYFAVNLSCMALALASTPNFRPSFKYFSWHTALIGAIGSIIMCFIVSTSYASIAIGIVIGLIAMLHLRDFPRASWGSISQALIFHQVRKYLLLLDPRKEHVKFWRPQILLLVSNPRSSINLIDFVNDMKKGGLFILGHVKKNHINDDLNDLCIEEYPHWVSLINLMKIKAFVDMTSASNIRDGVAQLMRLSGLGGLRPNTIILGFYDRTVPEDKLLSCSSHKRRWFRSSSFLNTSALRQRRSSTMESTDTTISNNDIYSIFHFPKLRQEDEEKELDIYSYVQIIKDALYLNKSVCLARNFSLLQKDEIDSNQKKVFIDIWPVNFIFPETSTQFDVTCLYMFQLATILSMVKPWKTRAILRVFLCIDAINENALRAHYYLDELLNQLRINAQTRMIAWENVTSLLNNPSTINQDPAIIPIKQESTTIAASSNSFVDVNDDYIRGINELIRQQCDNTSCVYLYLPRPPRDQILSERYIRFLDMLSIGLPPTLFVHGVSSVTCTRL</sequence>
<feature type="transmembrane region" description="Helical" evidence="8">
    <location>
        <begin position="324"/>
        <end position="344"/>
    </location>
</feature>
<dbReference type="Gene3D" id="1.20.1740.10">
    <property type="entry name" value="Amino acid/polyamine transporter I"/>
    <property type="match status" value="1"/>
</dbReference>
<dbReference type="PANTHER" id="PTHR11827:SF72">
    <property type="entry name" value="GH08340P"/>
    <property type="match status" value="1"/>
</dbReference>
<dbReference type="GO" id="GO:0006884">
    <property type="term" value="P:cell volume homeostasis"/>
    <property type="evidence" value="ECO:0007669"/>
    <property type="project" value="TreeGrafter"/>
</dbReference>
<accession>A0A819DW81</accession>
<evidence type="ECO:0000256" key="2">
    <source>
        <dbReference type="ARBA" id="ARBA00010593"/>
    </source>
</evidence>
<feature type="transmembrane region" description="Helical" evidence="8">
    <location>
        <begin position="100"/>
        <end position="124"/>
    </location>
</feature>
<reference evidence="11" key="1">
    <citation type="submission" date="2021-02" db="EMBL/GenBank/DDBJ databases">
        <authorList>
            <person name="Nowell W R."/>
        </authorList>
    </citation>
    <scope>NUCLEOTIDE SEQUENCE</scope>
</reference>
<feature type="transmembrane region" description="Helical" evidence="8">
    <location>
        <begin position="244"/>
        <end position="266"/>
    </location>
</feature>
<feature type="domain" description="SLC12A transporter C-terminal" evidence="10">
    <location>
        <begin position="835"/>
        <end position="985"/>
    </location>
</feature>
<name>A0A819DW81_9BILA</name>
<feature type="domain" description="SLC12A transporter C-terminal" evidence="10">
    <location>
        <begin position="610"/>
        <end position="696"/>
    </location>
</feature>
<evidence type="ECO:0000256" key="5">
    <source>
        <dbReference type="ARBA" id="ARBA00022692"/>
    </source>
</evidence>
<keyword evidence="6 8" id="KW-1133">Transmembrane helix</keyword>
<comment type="subcellular location">
    <subcellularLocation>
        <location evidence="1">Membrane</location>
        <topology evidence="1">Multi-pass membrane protein</topology>
    </subcellularLocation>
</comment>
<organism evidence="11 12">
    <name type="scientific">Adineta steineri</name>
    <dbReference type="NCBI Taxonomy" id="433720"/>
    <lineage>
        <taxon>Eukaryota</taxon>
        <taxon>Metazoa</taxon>
        <taxon>Spiralia</taxon>
        <taxon>Gnathifera</taxon>
        <taxon>Rotifera</taxon>
        <taxon>Eurotatoria</taxon>
        <taxon>Bdelloidea</taxon>
        <taxon>Adinetida</taxon>
        <taxon>Adinetidae</taxon>
        <taxon>Adineta</taxon>
    </lineage>
</organism>
<dbReference type="Pfam" id="PF00324">
    <property type="entry name" value="AA_permease"/>
    <property type="match status" value="1"/>
</dbReference>
<evidence type="ECO:0000256" key="7">
    <source>
        <dbReference type="ARBA" id="ARBA00023136"/>
    </source>
</evidence>
<dbReference type="Proteomes" id="UP000663844">
    <property type="component" value="Unassembled WGS sequence"/>
</dbReference>
<comment type="caution">
    <text evidence="11">The sequence shown here is derived from an EMBL/GenBank/DDBJ whole genome shotgun (WGS) entry which is preliminary data.</text>
</comment>
<evidence type="ECO:0000256" key="6">
    <source>
        <dbReference type="ARBA" id="ARBA00022989"/>
    </source>
</evidence>
<evidence type="ECO:0000313" key="11">
    <source>
        <dbReference type="EMBL" id="CAF3840149.1"/>
    </source>
</evidence>
<dbReference type="GO" id="GO:0055064">
    <property type="term" value="P:chloride ion homeostasis"/>
    <property type="evidence" value="ECO:0007669"/>
    <property type="project" value="TreeGrafter"/>
</dbReference>
<feature type="transmembrane region" description="Helical" evidence="8">
    <location>
        <begin position="130"/>
        <end position="152"/>
    </location>
</feature>
<feature type="non-terminal residue" evidence="11">
    <location>
        <position position="1"/>
    </location>
</feature>
<proteinExistence type="inferred from homology"/>
<gene>
    <name evidence="11" type="ORF">OXD698_LOCUS20621</name>
</gene>
<evidence type="ECO:0000259" key="10">
    <source>
        <dbReference type="Pfam" id="PF03522"/>
    </source>
</evidence>
<feature type="transmembrane region" description="Helical" evidence="8">
    <location>
        <begin position="217"/>
        <end position="237"/>
    </location>
</feature>
<evidence type="ECO:0000256" key="1">
    <source>
        <dbReference type="ARBA" id="ARBA00004141"/>
    </source>
</evidence>
<feature type="transmembrane region" description="Helical" evidence="8">
    <location>
        <begin position="365"/>
        <end position="383"/>
    </location>
</feature>
<comment type="similarity">
    <text evidence="2">Belongs to the SLC12A transporter family.</text>
</comment>
<dbReference type="InterPro" id="IPR004842">
    <property type="entry name" value="SLC12A_fam"/>
</dbReference>
<evidence type="ECO:0000256" key="4">
    <source>
        <dbReference type="ARBA" id="ARBA00022448"/>
    </source>
</evidence>
<feature type="domain" description="Amino acid permease/ SLC12A" evidence="9">
    <location>
        <begin position="106"/>
        <end position="599"/>
    </location>
</feature>
<dbReference type="PANTHER" id="PTHR11827">
    <property type="entry name" value="SOLUTE CARRIER FAMILY 12, CATION COTRANSPORTERS"/>
    <property type="match status" value="1"/>
</dbReference>
<dbReference type="GO" id="GO:0055075">
    <property type="term" value="P:potassium ion homeostasis"/>
    <property type="evidence" value="ECO:0007669"/>
    <property type="project" value="TreeGrafter"/>
</dbReference>
<dbReference type="FunFam" id="1.20.1740.10:FF:000013">
    <property type="entry name" value="Solute carrier family 12 member"/>
    <property type="match status" value="1"/>
</dbReference>
<dbReference type="InterPro" id="IPR004841">
    <property type="entry name" value="AA-permease/SLC12A_dom"/>
</dbReference>
<keyword evidence="7 8" id="KW-0472">Membrane</keyword>